<protein>
    <submittedName>
        <fullName evidence="1">Unnamed protein product</fullName>
    </submittedName>
</protein>
<accession>A0A9W6X3G1</accession>
<dbReference type="AlphaFoldDB" id="A0A9W6X3G1"/>
<keyword evidence="2" id="KW-1185">Reference proteome</keyword>
<gene>
    <name evidence="1" type="ORF">Plil01_001217000</name>
</gene>
<evidence type="ECO:0000313" key="2">
    <source>
        <dbReference type="Proteomes" id="UP001165083"/>
    </source>
</evidence>
<dbReference type="Proteomes" id="UP001165083">
    <property type="component" value="Unassembled WGS sequence"/>
</dbReference>
<reference evidence="1" key="1">
    <citation type="submission" date="2023-04" db="EMBL/GenBank/DDBJ databases">
        <title>Phytophthora lilii NBRC 32176.</title>
        <authorList>
            <person name="Ichikawa N."/>
            <person name="Sato H."/>
            <person name="Tonouchi N."/>
        </authorList>
    </citation>
    <scope>NUCLEOTIDE SEQUENCE</scope>
    <source>
        <strain evidence="1">NBRC 32176</strain>
    </source>
</reference>
<comment type="caution">
    <text evidence="1">The sequence shown here is derived from an EMBL/GenBank/DDBJ whole genome shotgun (WGS) entry which is preliminary data.</text>
</comment>
<proteinExistence type="predicted"/>
<sequence>MLFRDVADYDPQRLLGHQTAPDDEDDEDCAVCVALGINSTIATPELSIREEIVAAYADDHFDSAIINHLPSVLPATRRWQRLRVRLEVILNGTNLTAIC</sequence>
<organism evidence="1 2">
    <name type="scientific">Phytophthora lilii</name>
    <dbReference type="NCBI Taxonomy" id="2077276"/>
    <lineage>
        <taxon>Eukaryota</taxon>
        <taxon>Sar</taxon>
        <taxon>Stramenopiles</taxon>
        <taxon>Oomycota</taxon>
        <taxon>Peronosporomycetes</taxon>
        <taxon>Peronosporales</taxon>
        <taxon>Peronosporaceae</taxon>
        <taxon>Phytophthora</taxon>
    </lineage>
</organism>
<name>A0A9W6X3G1_9STRA</name>
<dbReference type="EMBL" id="BSXW01000737">
    <property type="protein sequence ID" value="GMF28812.1"/>
    <property type="molecule type" value="Genomic_DNA"/>
</dbReference>
<evidence type="ECO:0000313" key="1">
    <source>
        <dbReference type="EMBL" id="GMF28812.1"/>
    </source>
</evidence>